<feature type="region of interest" description="Disordered" evidence="1">
    <location>
        <begin position="690"/>
        <end position="758"/>
    </location>
</feature>
<keyword evidence="3" id="KW-1185">Reference proteome</keyword>
<evidence type="ECO:0000313" key="2">
    <source>
        <dbReference type="EMBL" id="KAJ3842592.1"/>
    </source>
</evidence>
<protein>
    <submittedName>
        <fullName evidence="2">Uncharacterized protein</fullName>
    </submittedName>
</protein>
<organism evidence="2 3">
    <name type="scientific">Lentinula raphanica</name>
    <dbReference type="NCBI Taxonomy" id="153919"/>
    <lineage>
        <taxon>Eukaryota</taxon>
        <taxon>Fungi</taxon>
        <taxon>Dikarya</taxon>
        <taxon>Basidiomycota</taxon>
        <taxon>Agaricomycotina</taxon>
        <taxon>Agaricomycetes</taxon>
        <taxon>Agaricomycetidae</taxon>
        <taxon>Agaricales</taxon>
        <taxon>Marasmiineae</taxon>
        <taxon>Omphalotaceae</taxon>
        <taxon>Lentinula</taxon>
    </lineage>
</organism>
<evidence type="ECO:0000256" key="1">
    <source>
        <dbReference type="SAM" id="MobiDB-lite"/>
    </source>
</evidence>
<comment type="caution">
    <text evidence="2">The sequence shown here is derived from an EMBL/GenBank/DDBJ whole genome shotgun (WGS) entry which is preliminary data.</text>
</comment>
<gene>
    <name evidence="2" type="ORF">F5878DRAFT_638749</name>
</gene>
<feature type="compositionally biased region" description="Basic and acidic residues" evidence="1">
    <location>
        <begin position="737"/>
        <end position="758"/>
    </location>
</feature>
<proteinExistence type="predicted"/>
<dbReference type="Proteomes" id="UP001163846">
    <property type="component" value="Unassembled WGS sequence"/>
</dbReference>
<feature type="compositionally biased region" description="Low complexity" evidence="1">
    <location>
        <begin position="690"/>
        <end position="715"/>
    </location>
</feature>
<evidence type="ECO:0000313" key="3">
    <source>
        <dbReference type="Proteomes" id="UP001163846"/>
    </source>
</evidence>
<name>A0AA38UI27_9AGAR</name>
<reference evidence="2" key="1">
    <citation type="submission" date="2022-08" db="EMBL/GenBank/DDBJ databases">
        <authorList>
            <consortium name="DOE Joint Genome Institute"/>
            <person name="Min B."/>
            <person name="Riley R."/>
            <person name="Sierra-Patev S."/>
            <person name="Naranjo-Ortiz M."/>
            <person name="Looney B."/>
            <person name="Konkel Z."/>
            <person name="Slot J.C."/>
            <person name="Sakamoto Y."/>
            <person name="Steenwyk J.L."/>
            <person name="Rokas A."/>
            <person name="Carro J."/>
            <person name="Camarero S."/>
            <person name="Ferreira P."/>
            <person name="Molpeceres G."/>
            <person name="Ruiz-Duenas F.J."/>
            <person name="Serrano A."/>
            <person name="Henrissat B."/>
            <person name="Drula E."/>
            <person name="Hughes K.W."/>
            <person name="Mata J.L."/>
            <person name="Ishikawa N.K."/>
            <person name="Vargas-Isla R."/>
            <person name="Ushijima S."/>
            <person name="Smith C.A."/>
            <person name="Ahrendt S."/>
            <person name="Andreopoulos W."/>
            <person name="He G."/>
            <person name="Labutti K."/>
            <person name="Lipzen A."/>
            <person name="Ng V."/>
            <person name="Sandor L."/>
            <person name="Barry K."/>
            <person name="Martinez A.T."/>
            <person name="Xiao Y."/>
            <person name="Gibbons J.G."/>
            <person name="Terashima K."/>
            <person name="Hibbett D.S."/>
            <person name="Grigoriev I.V."/>
        </authorList>
    </citation>
    <scope>NUCLEOTIDE SEQUENCE</scope>
    <source>
        <strain evidence="2">TFB9207</strain>
    </source>
</reference>
<dbReference type="EMBL" id="MU806001">
    <property type="protein sequence ID" value="KAJ3842592.1"/>
    <property type="molecule type" value="Genomic_DNA"/>
</dbReference>
<accession>A0AA38UI27</accession>
<dbReference type="AlphaFoldDB" id="A0AA38UI27"/>
<sequence>MHGIFQPVLVPGPVAVSPQKNLFHLHDLVADLLDFQLDSSSDDVSSPVLHSCSAPSDCVVLSAWLAEEQSVLTSDSVYMSHVVVAQRWKFMLDKVLNCENDIAFAAVKSDLAGVIREMKKITKRTYSLPQFRRAIKDCGLASVFESLCNPSFVLSNRNVHLLQIERLYRLGDQLSEILDSWTPPSISATWTKQSSPFVARQDLQDRILSPKHFIEIFDDTPANVPGEDNLSYCFFLTTFESFAYNFERWMGRFLENKGYNVTEFTNVRVLRNFYSQLIWLVRHWCNDIQYTRDGDPFKTIDLKVFTSPRWRLILKKTAWLRQLSNESDARAKSLIHCTKCLSLPASHRCCRYICMPHITSHVTDDTAAAAIMATLREELRGAGVTLVPPNAQIKHSASSGVDDPHCLQHSSLMYHPDAVGKTHPIKLHGLEPDPVVLARCGHQLLLVLDQIHPSASSESSGIDWASVRDMNVVDFAWWRPLTSNLLSIVQDNVVESTGVQPVKRGAQFQSFAGGKMVPLGSRLPSGGRPGDAYTSYSGLDASSVSGLDILFNQAATSVILHSFAKHVHPDLARDLRKVSTDCDRIGSIGANIFNCTGYMAPLHSDQDATSGLCFQALLHADPAYKEFSFCNVEYRYYITTSTNCLWSFNSSNLHGTMLPSLSTVQNLNSHALDPNRVVASAGCSPLVDSLSAGPSSAGPSSAGPSSADPSLPASARPYHLRPRRQVVAAVPARNRVRASENARRRRQFEERSDAWRRR</sequence>